<evidence type="ECO:0000256" key="7">
    <source>
        <dbReference type="ARBA" id="ARBA00023002"/>
    </source>
</evidence>
<dbReference type="Pfam" id="PF02770">
    <property type="entry name" value="Acyl-CoA_dh_M"/>
    <property type="match status" value="1"/>
</dbReference>
<reference evidence="12 14" key="1">
    <citation type="submission" date="2015-11" db="EMBL/GenBank/DDBJ databases">
        <title>Identification of large and diverse effector repertoires of 38 Legionella species.</title>
        <authorList>
            <person name="Burstein D."/>
            <person name="Amaro F."/>
            <person name="Zusman T."/>
            <person name="Lifshitz Z."/>
            <person name="Cohen O."/>
            <person name="Gilbert J.A."/>
            <person name="Pupko T."/>
            <person name="Shuman H.A."/>
            <person name="Segal G."/>
        </authorList>
    </citation>
    <scope>NUCLEOTIDE SEQUENCE [LARGE SCALE GENOMIC DNA]</scope>
    <source>
        <strain evidence="12 14">1762-AUS-E</strain>
    </source>
</reference>
<proteinExistence type="inferred from homology"/>
<dbReference type="KEGG" id="ladl:NCTC12735_01155"/>
<evidence type="ECO:0000256" key="6">
    <source>
        <dbReference type="ARBA" id="ARBA00022827"/>
    </source>
</evidence>
<dbReference type="InterPro" id="IPR006089">
    <property type="entry name" value="Acyl-CoA_DH_CS"/>
</dbReference>
<dbReference type="PATRIC" id="fig|45056.6.peg.580"/>
<feature type="domain" description="Acyl-CoA dehydrogenase/oxidase C-terminal" evidence="9">
    <location>
        <begin position="227"/>
        <end position="377"/>
    </location>
</feature>
<dbReference type="InterPro" id="IPR009100">
    <property type="entry name" value="AcylCoA_DH/oxidase_NM_dom_sf"/>
</dbReference>
<dbReference type="Pfam" id="PF02771">
    <property type="entry name" value="Acyl-CoA_dh_N"/>
    <property type="match status" value="1"/>
</dbReference>
<evidence type="ECO:0000313" key="14">
    <source>
        <dbReference type="Proteomes" id="UP000054859"/>
    </source>
</evidence>
<comment type="cofactor">
    <cofactor evidence="1 8">
        <name>FAD</name>
        <dbReference type="ChEBI" id="CHEBI:57692"/>
    </cofactor>
</comment>
<dbReference type="FunFam" id="1.20.140.10:FF:000001">
    <property type="entry name" value="Acyl-CoA dehydrogenase"/>
    <property type="match status" value="1"/>
</dbReference>
<dbReference type="InterPro" id="IPR052547">
    <property type="entry name" value="Mito_Isobutyryl-CoADH"/>
</dbReference>
<evidence type="ECO:0000256" key="1">
    <source>
        <dbReference type="ARBA" id="ARBA00001974"/>
    </source>
</evidence>
<organism evidence="12 14">
    <name type="scientific">Legionella adelaidensis</name>
    <dbReference type="NCBI Taxonomy" id="45056"/>
    <lineage>
        <taxon>Bacteria</taxon>
        <taxon>Pseudomonadati</taxon>
        <taxon>Pseudomonadota</taxon>
        <taxon>Gammaproteobacteria</taxon>
        <taxon>Legionellales</taxon>
        <taxon>Legionellaceae</taxon>
        <taxon>Legionella</taxon>
    </lineage>
</organism>
<dbReference type="InterPro" id="IPR046373">
    <property type="entry name" value="Acyl-CoA_Oxase/DH_mid-dom_sf"/>
</dbReference>
<dbReference type="Gene3D" id="1.20.140.10">
    <property type="entry name" value="Butyryl-CoA Dehydrogenase, subunit A, domain 3"/>
    <property type="match status" value="1"/>
</dbReference>
<sequence>MDFQLSEENRAFRQMAADFARDKIQPYADSWDEDHHFPVEVFKQAAQLGMGGIVANEDIGGAGLPRLASALIFEQLATGCVSTSAYLSIHNMVVSLIDRYGSDELRRVWGPKLTSMDVLASYCLTEPESGSDAASLRTTAKREGDYYLVNGTKAFISGAGVSDVYLCMVRTGNEKHHGITSLLIEKDTLGLSFGKLEKKMGWRNQPTAMIYFENCRVPVKNRVGDEGQGFKIALNALNGGRVSIAACALGGALSCLRLTQSYMHERKQFGKALKEMQGLRFYFADMLTNFDAARLMVYRAADSLDRNNAKAPMYCAMAKQLATDFAFAISDKAMQLHGGYGYLRDYQIERIFRDLRVHQILEGTNEIMREIIAKSVLDDEKYFLE</sequence>
<dbReference type="Gene3D" id="2.40.110.10">
    <property type="entry name" value="Butyryl-CoA Dehydrogenase, subunit A, domain 2"/>
    <property type="match status" value="1"/>
</dbReference>
<keyword evidence="13" id="KW-0614">Plasmid</keyword>
<keyword evidence="14" id="KW-1185">Reference proteome</keyword>
<protein>
    <submittedName>
        <fullName evidence="12">Acyl CoA dehydrogenase</fullName>
        <ecNumber evidence="13">1.3.8.1</ecNumber>
    </submittedName>
</protein>
<evidence type="ECO:0000256" key="5">
    <source>
        <dbReference type="ARBA" id="ARBA00022630"/>
    </source>
</evidence>
<reference evidence="13 15" key="2">
    <citation type="submission" date="2018-12" db="EMBL/GenBank/DDBJ databases">
        <authorList>
            <consortium name="Pathogen Informatics"/>
        </authorList>
    </citation>
    <scope>NUCLEOTIDE SEQUENCE [LARGE SCALE GENOMIC DNA]</scope>
    <source>
        <strain evidence="13 15">NCTC12735</strain>
        <plasmid evidence="15">18</plasmid>
    </source>
</reference>
<dbReference type="PROSITE" id="PS00073">
    <property type="entry name" value="ACYL_COA_DH_2"/>
    <property type="match status" value="1"/>
</dbReference>
<evidence type="ECO:0000259" key="9">
    <source>
        <dbReference type="Pfam" id="PF00441"/>
    </source>
</evidence>
<keyword evidence="6 8" id="KW-0274">FAD</keyword>
<dbReference type="PANTHER" id="PTHR43831:SF1">
    <property type="entry name" value="ISOBUTYRYL-COA DEHYDROGENASE, MITOCHONDRIAL"/>
    <property type="match status" value="1"/>
</dbReference>
<dbReference type="InterPro" id="IPR037069">
    <property type="entry name" value="AcylCoA_DH/ox_N_sf"/>
</dbReference>
<dbReference type="InterPro" id="IPR006091">
    <property type="entry name" value="Acyl-CoA_Oxase/DH_mid-dom"/>
</dbReference>
<dbReference type="PIRSF" id="PIRSF016578">
    <property type="entry name" value="HsaA"/>
    <property type="match status" value="1"/>
</dbReference>
<dbReference type="Proteomes" id="UP000054859">
    <property type="component" value="Unassembled WGS sequence"/>
</dbReference>
<dbReference type="EC" id="1.3.8.1" evidence="13"/>
<keyword evidence="4" id="KW-0101">Branched-chain amino acid catabolism</keyword>
<dbReference type="STRING" id="45056.Lade_0559"/>
<evidence type="ECO:0000313" key="15">
    <source>
        <dbReference type="Proteomes" id="UP000281170"/>
    </source>
</evidence>
<evidence type="ECO:0000256" key="4">
    <source>
        <dbReference type="ARBA" id="ARBA00022456"/>
    </source>
</evidence>
<dbReference type="PANTHER" id="PTHR43831">
    <property type="entry name" value="ISOBUTYRYL-COA DEHYDROGENASE"/>
    <property type="match status" value="1"/>
</dbReference>
<comment type="similarity">
    <text evidence="3 8">Belongs to the acyl-CoA dehydrogenase family.</text>
</comment>
<dbReference type="InterPro" id="IPR036250">
    <property type="entry name" value="AcylCo_DH-like_C"/>
</dbReference>
<dbReference type="GO" id="GO:0009083">
    <property type="term" value="P:branched-chain amino acid catabolic process"/>
    <property type="evidence" value="ECO:0007669"/>
    <property type="project" value="UniProtKB-KW"/>
</dbReference>
<gene>
    <name evidence="12" type="primary">acdA</name>
    <name evidence="12" type="ORF">Lade_0559</name>
    <name evidence="13" type="ORF">NCTC12735_01155</name>
</gene>
<name>A0A0W0R4B3_9GAMM</name>
<dbReference type="EMBL" id="LNKA01000001">
    <property type="protein sequence ID" value="KTC65901.1"/>
    <property type="molecule type" value="Genomic_DNA"/>
</dbReference>
<dbReference type="EMBL" id="LR134427">
    <property type="protein sequence ID" value="VEH85521.1"/>
    <property type="molecule type" value="Genomic_DNA"/>
</dbReference>
<keyword evidence="7 8" id="KW-0560">Oxidoreductase</keyword>
<dbReference type="GO" id="GO:0016937">
    <property type="term" value="F:short-chain fatty acyl-CoA dehydrogenase activity"/>
    <property type="evidence" value="ECO:0007669"/>
    <property type="project" value="UniProtKB-EC"/>
</dbReference>
<feature type="domain" description="Acyl-CoA dehydrogenase/oxidase N-terminal" evidence="11">
    <location>
        <begin position="6"/>
        <end position="116"/>
    </location>
</feature>
<evidence type="ECO:0000313" key="12">
    <source>
        <dbReference type="EMBL" id="KTC65901.1"/>
    </source>
</evidence>
<evidence type="ECO:0000256" key="3">
    <source>
        <dbReference type="ARBA" id="ARBA00009347"/>
    </source>
</evidence>
<geneLocation type="plasmid" evidence="13 15">
    <name>18</name>
</geneLocation>
<dbReference type="OrthoDB" id="9770681at2"/>
<dbReference type="SUPFAM" id="SSF47203">
    <property type="entry name" value="Acyl-CoA dehydrogenase C-terminal domain-like"/>
    <property type="match status" value="1"/>
</dbReference>
<dbReference type="Pfam" id="PF00441">
    <property type="entry name" value="Acyl-CoA_dh_1"/>
    <property type="match status" value="1"/>
</dbReference>
<evidence type="ECO:0000313" key="13">
    <source>
        <dbReference type="EMBL" id="VEH85521.1"/>
    </source>
</evidence>
<dbReference type="FunFam" id="2.40.110.10:FF:000001">
    <property type="entry name" value="Acyl-CoA dehydrogenase, mitochondrial"/>
    <property type="match status" value="1"/>
</dbReference>
<feature type="domain" description="Acyl-CoA oxidase/dehydrogenase middle" evidence="10">
    <location>
        <begin position="122"/>
        <end position="215"/>
    </location>
</feature>
<dbReference type="AlphaFoldDB" id="A0A0W0R4B3"/>
<dbReference type="Proteomes" id="UP000281170">
    <property type="component" value="Plasmid 18"/>
</dbReference>
<comment type="pathway">
    <text evidence="2">Amino-acid degradation; L-valine degradation.</text>
</comment>
<dbReference type="RefSeq" id="WP_058461624.1">
    <property type="nucleotide sequence ID" value="NZ_CAAAHS010000004.1"/>
</dbReference>
<accession>A0A0W0R4B3</accession>
<dbReference type="PROSITE" id="PS00072">
    <property type="entry name" value="ACYL_COA_DH_1"/>
    <property type="match status" value="1"/>
</dbReference>
<dbReference type="InterPro" id="IPR009075">
    <property type="entry name" value="AcylCo_DH/oxidase_C"/>
</dbReference>
<evidence type="ECO:0000256" key="8">
    <source>
        <dbReference type="RuleBase" id="RU362125"/>
    </source>
</evidence>
<dbReference type="GO" id="GO:0050660">
    <property type="term" value="F:flavin adenine dinucleotide binding"/>
    <property type="evidence" value="ECO:0007669"/>
    <property type="project" value="InterPro"/>
</dbReference>
<evidence type="ECO:0000259" key="10">
    <source>
        <dbReference type="Pfam" id="PF02770"/>
    </source>
</evidence>
<evidence type="ECO:0000259" key="11">
    <source>
        <dbReference type="Pfam" id="PF02771"/>
    </source>
</evidence>
<dbReference type="InterPro" id="IPR013786">
    <property type="entry name" value="AcylCoA_DH/ox_N"/>
</dbReference>
<dbReference type="Gene3D" id="1.10.540.10">
    <property type="entry name" value="Acyl-CoA dehydrogenase/oxidase, N-terminal domain"/>
    <property type="match status" value="1"/>
</dbReference>
<keyword evidence="5 8" id="KW-0285">Flavoprotein</keyword>
<evidence type="ECO:0000256" key="2">
    <source>
        <dbReference type="ARBA" id="ARBA00005109"/>
    </source>
</evidence>
<dbReference type="SUPFAM" id="SSF56645">
    <property type="entry name" value="Acyl-CoA dehydrogenase NM domain-like"/>
    <property type="match status" value="1"/>
</dbReference>